<evidence type="ECO:0000313" key="6">
    <source>
        <dbReference type="Proteomes" id="UP000027284"/>
    </source>
</evidence>
<dbReference type="InterPro" id="IPR017871">
    <property type="entry name" value="ABC_transporter-like_CS"/>
</dbReference>
<dbReference type="PANTHER" id="PTHR43023">
    <property type="entry name" value="PROTEIN TRIGALACTOSYLDIACYLGLYCEROL 3, CHLOROPLASTIC"/>
    <property type="match status" value="1"/>
</dbReference>
<dbReference type="EMBL" id="JMFG01000022">
    <property type="protein sequence ID" value="KDA53449.1"/>
    <property type="molecule type" value="Genomic_DNA"/>
</dbReference>
<protein>
    <submittedName>
        <fullName evidence="5">ABC transporter</fullName>
    </submittedName>
</protein>
<dbReference type="InterPro" id="IPR027417">
    <property type="entry name" value="P-loop_NTPase"/>
</dbReference>
<dbReference type="PROSITE" id="PS50893">
    <property type="entry name" value="ABC_TRANSPORTER_2"/>
    <property type="match status" value="1"/>
</dbReference>
<proteinExistence type="predicted"/>
<dbReference type="Proteomes" id="UP000027284">
    <property type="component" value="Unassembled WGS sequence"/>
</dbReference>
<dbReference type="PANTHER" id="PTHR43023:SF6">
    <property type="entry name" value="INTERMEMBRANE PHOSPHOLIPID TRANSPORT SYSTEM ATP-BINDING PROTEIN MLAF"/>
    <property type="match status" value="1"/>
</dbReference>
<dbReference type="GO" id="GO:0005524">
    <property type="term" value="F:ATP binding"/>
    <property type="evidence" value="ECO:0007669"/>
    <property type="project" value="UniProtKB-KW"/>
</dbReference>
<gene>
    <name evidence="5" type="ORF">EG19_05865</name>
</gene>
<dbReference type="CDD" id="cd03261">
    <property type="entry name" value="ABC_Org_Solvent_Resistant"/>
    <property type="match status" value="1"/>
</dbReference>
<evidence type="ECO:0000259" key="4">
    <source>
        <dbReference type="PROSITE" id="PS50893"/>
    </source>
</evidence>
<dbReference type="InterPro" id="IPR003593">
    <property type="entry name" value="AAA+_ATPase"/>
</dbReference>
<keyword evidence="2" id="KW-0547">Nucleotide-binding</keyword>
<dbReference type="Pfam" id="PF00005">
    <property type="entry name" value="ABC_tran"/>
    <property type="match status" value="1"/>
</dbReference>
<evidence type="ECO:0000256" key="3">
    <source>
        <dbReference type="ARBA" id="ARBA00022840"/>
    </source>
</evidence>
<keyword evidence="6" id="KW-1185">Reference proteome</keyword>
<keyword evidence="3" id="KW-0067">ATP-binding</keyword>
<dbReference type="GO" id="GO:0016887">
    <property type="term" value="F:ATP hydrolysis activity"/>
    <property type="evidence" value="ECO:0007669"/>
    <property type="project" value="InterPro"/>
</dbReference>
<keyword evidence="1" id="KW-0813">Transport</keyword>
<evidence type="ECO:0000256" key="2">
    <source>
        <dbReference type="ARBA" id="ARBA00022741"/>
    </source>
</evidence>
<organism evidence="5 6">
    <name type="scientific">Thermoanaerobaculum aquaticum</name>
    <dbReference type="NCBI Taxonomy" id="1312852"/>
    <lineage>
        <taxon>Bacteria</taxon>
        <taxon>Pseudomonadati</taxon>
        <taxon>Acidobacteriota</taxon>
        <taxon>Thermoanaerobaculia</taxon>
        <taxon>Thermoanaerobaculales</taxon>
        <taxon>Thermoanaerobaculaceae</taxon>
        <taxon>Thermoanaerobaculum</taxon>
    </lineage>
</organism>
<feature type="domain" description="ABC transporter" evidence="4">
    <location>
        <begin position="1"/>
        <end position="237"/>
    </location>
</feature>
<dbReference type="PROSITE" id="PS00211">
    <property type="entry name" value="ABC_TRANSPORTER_1"/>
    <property type="match status" value="1"/>
</dbReference>
<name>A0A062XVP3_9BACT</name>
<evidence type="ECO:0000313" key="5">
    <source>
        <dbReference type="EMBL" id="KDA53449.1"/>
    </source>
</evidence>
<dbReference type="STRING" id="1312852.EG19_05865"/>
<comment type="caution">
    <text evidence="5">The sequence shown here is derived from an EMBL/GenBank/DDBJ whole genome shotgun (WGS) entry which is preliminary data.</text>
</comment>
<dbReference type="SUPFAM" id="SSF52540">
    <property type="entry name" value="P-loop containing nucleoside triphosphate hydrolases"/>
    <property type="match status" value="1"/>
</dbReference>
<accession>A0A062XVP3</accession>
<dbReference type="AlphaFoldDB" id="A0A062XVP3"/>
<dbReference type="SMART" id="SM00382">
    <property type="entry name" value="AAA"/>
    <property type="match status" value="1"/>
</dbReference>
<dbReference type="InterPro" id="IPR003439">
    <property type="entry name" value="ABC_transporter-like_ATP-bd"/>
</dbReference>
<reference evidence="5 6" key="1">
    <citation type="submission" date="2014-04" db="EMBL/GenBank/DDBJ databases">
        <title>The Genome Sequence of Thermoanaerobaculum aquaticum MP-01, The First Cultivated Group 23 Acidobacterium.</title>
        <authorList>
            <person name="Stamps B.W."/>
            <person name="Losey N.A."/>
            <person name="Lawson P.A."/>
            <person name="Stevenson B.S."/>
        </authorList>
    </citation>
    <scope>NUCLEOTIDE SEQUENCE [LARGE SCALE GENOMIC DNA]</scope>
    <source>
        <strain evidence="5 6">MP-01</strain>
    </source>
</reference>
<sequence length="246" mass="27043">MAVIDLWKSFSGKEVLRGVNLTVAPGESLVIVGGSGAGKSVLLKHLIGLVQPDRGHVIVDGEDLACAEPERCLAIRRKFGMSFQEGALFDSMNVFDNIAFPLRRHTRMSEEEIAERVRECLSLVHLSGIEKKMPSELSGGMRRRVGFARAIALKPEILLFDEPNTGLDPITAAAIDRVIIEMRDKLPVTMVTITHDMNSAFRIADRIAMLRGGKIVAVAPPEEFRKLPDPYVQSFLAGQPVEEEVA</sequence>
<evidence type="ECO:0000256" key="1">
    <source>
        <dbReference type="ARBA" id="ARBA00022448"/>
    </source>
</evidence>
<dbReference type="Gene3D" id="3.40.50.300">
    <property type="entry name" value="P-loop containing nucleotide triphosphate hydrolases"/>
    <property type="match status" value="1"/>
</dbReference>